<dbReference type="Proteomes" id="UP000179266">
    <property type="component" value="Unassembled WGS sequence"/>
</dbReference>
<dbReference type="EMBL" id="MGDD01000094">
    <property type="protein sequence ID" value="OGL47186.1"/>
    <property type="molecule type" value="Genomic_DNA"/>
</dbReference>
<sequence>MKTVILFYLKLFIVLFLLIYITEVNAGDWTNSGCNAQRNGITNEYGPTGEDILWSGGRTSLIAWLPVTEGSRVFMVRQANWPGSINDSLIVAMDLISGGELWTYEIPYNPGDWTIWIAGVKNGQVYASRSGNGASVSAKLYALSVEDGSVIWISDDDIDAGPYDGVVFTSNGDPVIASFRDIWRINSLDGSTVWHNTRTGSVSGECGGAIYGNAFYVADTVSGGQSIIRYDLNSGAKMYQSPVMSGFLSQTTPFVGPDGTVYYNRAQGNPLTDFYYAFTDTGTEFIEKWHIPSITGGGGEFGIGTDGSVYLVIPGPELVRVDPVTGIVINSYLLPNYDKAHIAVDTSGNIYFSNGDFAGGYLYAFDAELHELWSVPVTNINIGGPSLGESGIMVVCGIGTDVRAYQSIYPTPTPTATPGMEVPVISTTSFAYLFFIIGILIWLFTINLKYKH</sequence>
<proteinExistence type="predicted"/>
<comment type="caution">
    <text evidence="3">The sequence shown here is derived from an EMBL/GenBank/DDBJ whole genome shotgun (WGS) entry which is preliminary data.</text>
</comment>
<keyword evidence="1" id="KW-0472">Membrane</keyword>
<dbReference type="SUPFAM" id="SSF50998">
    <property type="entry name" value="Quinoprotein alcohol dehydrogenase-like"/>
    <property type="match status" value="1"/>
</dbReference>
<reference evidence="3 4" key="1">
    <citation type="journal article" date="2016" name="Nat. Commun.">
        <title>Thousands of microbial genomes shed light on interconnected biogeochemical processes in an aquifer system.</title>
        <authorList>
            <person name="Anantharaman K."/>
            <person name="Brown C.T."/>
            <person name="Hug L.A."/>
            <person name="Sharon I."/>
            <person name="Castelle C.J."/>
            <person name="Probst A.J."/>
            <person name="Thomas B.C."/>
            <person name="Singh A."/>
            <person name="Wilkins M.J."/>
            <person name="Karaoz U."/>
            <person name="Brodie E.L."/>
            <person name="Williams K.H."/>
            <person name="Hubbard S.S."/>
            <person name="Banfield J.F."/>
        </authorList>
    </citation>
    <scope>NUCLEOTIDE SEQUENCE [LARGE SCALE GENOMIC DNA]</scope>
</reference>
<name>A0A1F7S036_9BACT</name>
<evidence type="ECO:0000313" key="4">
    <source>
        <dbReference type="Proteomes" id="UP000179266"/>
    </source>
</evidence>
<dbReference type="Gene3D" id="2.40.128.630">
    <property type="match status" value="1"/>
</dbReference>
<dbReference type="PANTHER" id="PTHR34512:SF30">
    <property type="entry name" value="OUTER MEMBRANE PROTEIN ASSEMBLY FACTOR BAMB"/>
    <property type="match status" value="1"/>
</dbReference>
<feature type="domain" description="Pyrrolo-quinoline quinone repeat" evidence="2">
    <location>
        <begin position="87"/>
        <end position="328"/>
    </location>
</feature>
<keyword evidence="1" id="KW-1133">Transmembrane helix</keyword>
<dbReference type="InterPro" id="IPR018391">
    <property type="entry name" value="PQQ_b-propeller_rpt"/>
</dbReference>
<accession>A0A1F7S036</accession>
<gene>
    <name evidence="3" type="ORF">A2161_14435</name>
</gene>
<dbReference type="AlphaFoldDB" id="A0A1F7S036"/>
<evidence type="ECO:0000259" key="2">
    <source>
        <dbReference type="Pfam" id="PF13360"/>
    </source>
</evidence>
<dbReference type="InterPro" id="IPR002372">
    <property type="entry name" value="PQQ_rpt_dom"/>
</dbReference>
<evidence type="ECO:0000256" key="1">
    <source>
        <dbReference type="SAM" id="Phobius"/>
    </source>
</evidence>
<evidence type="ECO:0000313" key="3">
    <source>
        <dbReference type="EMBL" id="OGL47186.1"/>
    </source>
</evidence>
<keyword evidence="1" id="KW-0812">Transmembrane</keyword>
<dbReference type="PANTHER" id="PTHR34512">
    <property type="entry name" value="CELL SURFACE PROTEIN"/>
    <property type="match status" value="1"/>
</dbReference>
<dbReference type="SMART" id="SM00564">
    <property type="entry name" value="PQQ"/>
    <property type="match status" value="3"/>
</dbReference>
<organism evidence="3 4">
    <name type="scientific">Candidatus Schekmanbacteria bacterium RBG_13_48_7</name>
    <dbReference type="NCBI Taxonomy" id="1817878"/>
    <lineage>
        <taxon>Bacteria</taxon>
        <taxon>Candidatus Schekmaniibacteriota</taxon>
    </lineage>
</organism>
<dbReference type="Pfam" id="PF13360">
    <property type="entry name" value="PQQ_2"/>
    <property type="match status" value="1"/>
</dbReference>
<feature type="transmembrane region" description="Helical" evidence="1">
    <location>
        <begin position="430"/>
        <end position="448"/>
    </location>
</feature>
<protein>
    <recommendedName>
        <fullName evidence="2">Pyrrolo-quinoline quinone repeat domain-containing protein</fullName>
    </recommendedName>
</protein>
<dbReference type="InterPro" id="IPR011047">
    <property type="entry name" value="Quinoprotein_ADH-like_sf"/>
</dbReference>